<comment type="catalytic activity">
    <reaction evidence="6">
        <text>(2S,3R)-3-hydroxybutane-1,2,3-tricarboxylate = pyruvate + succinate</text>
        <dbReference type="Rhea" id="RHEA:16809"/>
        <dbReference type="ChEBI" id="CHEBI:15361"/>
        <dbReference type="ChEBI" id="CHEBI:30031"/>
        <dbReference type="ChEBI" id="CHEBI:57429"/>
        <dbReference type="EC" id="4.1.3.30"/>
    </reaction>
</comment>
<dbReference type="OrthoDB" id="9771433at2"/>
<keyword evidence="8" id="KW-1185">Reference proteome</keyword>
<comment type="pathway">
    <text evidence="6">Organic acid metabolism; propanoate degradation.</text>
</comment>
<evidence type="ECO:0000256" key="5">
    <source>
        <dbReference type="ARBA" id="ARBA00023239"/>
    </source>
</evidence>
<dbReference type="PANTHER" id="PTHR42905:SF5">
    <property type="entry name" value="CARBOXYVINYL-CARBOXYPHOSPHONATE PHOSPHORYLMUTASE, CHLOROPLASTIC"/>
    <property type="match status" value="1"/>
</dbReference>
<proteinExistence type="inferred from homology"/>
<keyword evidence="3" id="KW-0479">Metal-binding</keyword>
<name>H0R6R2_9ACTN</name>
<dbReference type="GO" id="GO:0046872">
    <property type="term" value="F:metal ion binding"/>
    <property type="evidence" value="ECO:0007669"/>
    <property type="project" value="UniProtKB-KW"/>
</dbReference>
<dbReference type="STRING" id="1077974.GOEFS_128_00310"/>
<keyword evidence="4" id="KW-0460">Magnesium</keyword>
<evidence type="ECO:0000256" key="4">
    <source>
        <dbReference type="ARBA" id="ARBA00022842"/>
    </source>
</evidence>
<dbReference type="RefSeq" id="WP_007320098.1">
    <property type="nucleotide sequence ID" value="NZ_BAEH01000128.1"/>
</dbReference>
<gene>
    <name evidence="7" type="primary">prpB</name>
    <name evidence="7" type="ORF">GOEFS_128_00310</name>
</gene>
<dbReference type="GO" id="GO:0046421">
    <property type="term" value="F:methylisocitrate lyase activity"/>
    <property type="evidence" value="ECO:0007669"/>
    <property type="project" value="UniProtKB-EC"/>
</dbReference>
<dbReference type="EMBL" id="BAEH01000128">
    <property type="protein sequence ID" value="GAB20763.1"/>
    <property type="molecule type" value="Genomic_DNA"/>
</dbReference>
<dbReference type="eggNOG" id="COG2513">
    <property type="taxonomic scope" value="Bacteria"/>
</dbReference>
<evidence type="ECO:0000256" key="2">
    <source>
        <dbReference type="ARBA" id="ARBA00009282"/>
    </source>
</evidence>
<evidence type="ECO:0000256" key="6">
    <source>
        <dbReference type="RuleBase" id="RU361121"/>
    </source>
</evidence>
<dbReference type="InterPro" id="IPR015813">
    <property type="entry name" value="Pyrv/PenolPyrv_kinase-like_dom"/>
</dbReference>
<evidence type="ECO:0000313" key="7">
    <source>
        <dbReference type="EMBL" id="GAB20763.1"/>
    </source>
</evidence>
<dbReference type="InterPro" id="IPR040442">
    <property type="entry name" value="Pyrv_kinase-like_dom_sf"/>
</dbReference>
<comment type="function">
    <text evidence="6">Catalyzes the thermodynamically favored C-C bond cleavage of (2R,3S)-2-methylisocitrate to yield pyruvate and succinate.</text>
</comment>
<comment type="caution">
    <text evidence="7">The sequence shown here is derived from an EMBL/GenBank/DDBJ whole genome shotgun (WGS) entry which is preliminary data.</text>
</comment>
<dbReference type="AlphaFoldDB" id="H0R6R2"/>
<dbReference type="EC" id="4.1.3.30" evidence="6"/>
<dbReference type="CDD" id="cd00377">
    <property type="entry name" value="ICL_PEPM"/>
    <property type="match status" value="1"/>
</dbReference>
<keyword evidence="5 6" id="KW-0456">Lyase</keyword>
<dbReference type="Proteomes" id="UP000035034">
    <property type="component" value="Unassembled WGS sequence"/>
</dbReference>
<sequence>MTVAEFSTDLFSSSVSDADKRRALRAGLESGTLQRWPGAFSPLVAKLIADLDFEGVYVSGAVLAADLGLPDIGLTTLTEVATRGGQIARASALPTLIDADTGFGEPMSAARTVTALEDAGLAGCHLEDQVNPKRCGHLDGKAVVPVETMIKRLRAAVAARRDENFVICARTDVRAIEGLDAAIDRAKSYAAAGADLIFTEALTDLSEFERFRAAVDIPLLANMTEFGKSELLTAAELTDVGYNAVIYPVTTLRIAMGAVEAGLKEISSAGTQEDLLDGMQHRSRLYELLRYADYNQFDTDTFNFTIPGSVNR</sequence>
<dbReference type="PANTHER" id="PTHR42905">
    <property type="entry name" value="PHOSPHOENOLPYRUVATE CARBOXYLASE"/>
    <property type="match status" value="1"/>
</dbReference>
<accession>H0R6R2</accession>
<evidence type="ECO:0000313" key="8">
    <source>
        <dbReference type="Proteomes" id="UP000035034"/>
    </source>
</evidence>
<dbReference type="Gene3D" id="3.20.20.60">
    <property type="entry name" value="Phosphoenolpyruvate-binding domains"/>
    <property type="match status" value="1"/>
</dbReference>
<dbReference type="InterPro" id="IPR039556">
    <property type="entry name" value="ICL/PEPM"/>
</dbReference>
<dbReference type="InterPro" id="IPR018523">
    <property type="entry name" value="Isocitrate_lyase_ph_CS"/>
</dbReference>
<dbReference type="Pfam" id="PF13714">
    <property type="entry name" value="PEP_mutase"/>
    <property type="match status" value="1"/>
</dbReference>
<dbReference type="InterPro" id="IPR012695">
    <property type="entry name" value="PrpB"/>
</dbReference>
<comment type="similarity">
    <text evidence="2 6">Belongs to the isocitrate lyase/PEP mutase superfamily. Methylisocitrate lyase family.</text>
</comment>
<evidence type="ECO:0000256" key="1">
    <source>
        <dbReference type="ARBA" id="ARBA00001946"/>
    </source>
</evidence>
<evidence type="ECO:0000256" key="3">
    <source>
        <dbReference type="ARBA" id="ARBA00022723"/>
    </source>
</evidence>
<organism evidence="7 8">
    <name type="scientific">Gordonia effusa NBRC 100432</name>
    <dbReference type="NCBI Taxonomy" id="1077974"/>
    <lineage>
        <taxon>Bacteria</taxon>
        <taxon>Bacillati</taxon>
        <taxon>Actinomycetota</taxon>
        <taxon>Actinomycetes</taxon>
        <taxon>Mycobacteriales</taxon>
        <taxon>Gordoniaceae</taxon>
        <taxon>Gordonia</taxon>
    </lineage>
</organism>
<dbReference type="GO" id="GO:0019629">
    <property type="term" value="P:propionate catabolic process, 2-methylcitrate cycle"/>
    <property type="evidence" value="ECO:0007669"/>
    <property type="project" value="InterPro"/>
</dbReference>
<dbReference type="PROSITE" id="PS00161">
    <property type="entry name" value="ISOCITRATE_LYASE"/>
    <property type="match status" value="1"/>
</dbReference>
<dbReference type="SUPFAM" id="SSF51621">
    <property type="entry name" value="Phosphoenolpyruvate/pyruvate domain"/>
    <property type="match status" value="1"/>
</dbReference>
<dbReference type="UniPathway" id="UPA00946"/>
<dbReference type="NCBIfam" id="TIGR02317">
    <property type="entry name" value="prpB"/>
    <property type="match status" value="1"/>
</dbReference>
<protein>
    <recommendedName>
        <fullName evidence="6">Methylisocitrate lyase</fullName>
        <ecNumber evidence="6">4.1.3.30</ecNumber>
    </recommendedName>
</protein>
<reference evidence="7 8" key="1">
    <citation type="submission" date="2011-12" db="EMBL/GenBank/DDBJ databases">
        <title>Whole genome shotgun sequence of Gordonia effusa NBRC 100432.</title>
        <authorList>
            <person name="Yoshida I."/>
            <person name="Takarada H."/>
            <person name="Hosoyama A."/>
            <person name="Tsuchikane K."/>
            <person name="Katsumata H."/>
            <person name="Yamazaki S."/>
            <person name="Fujita N."/>
        </authorList>
    </citation>
    <scope>NUCLEOTIDE SEQUENCE [LARGE SCALE GENOMIC DNA]</scope>
    <source>
        <strain evidence="7 8">NBRC 100432</strain>
    </source>
</reference>
<comment type="cofactor">
    <cofactor evidence="1">
        <name>Mg(2+)</name>
        <dbReference type="ChEBI" id="CHEBI:18420"/>
    </cofactor>
</comment>